<keyword evidence="3" id="KW-1185">Reference proteome</keyword>
<evidence type="ECO:0000313" key="3">
    <source>
        <dbReference type="Proteomes" id="UP000318126"/>
    </source>
</evidence>
<protein>
    <submittedName>
        <fullName evidence="2">Uncharacterized protein</fullName>
    </submittedName>
</protein>
<name>A0A553JR11_SHEHA</name>
<dbReference type="Proteomes" id="UP000318126">
    <property type="component" value="Unassembled WGS sequence"/>
</dbReference>
<accession>A0A553JR11</accession>
<proteinExistence type="predicted"/>
<reference evidence="3" key="1">
    <citation type="submission" date="2019-07" db="EMBL/GenBank/DDBJ databases">
        <title>Shewanella sp. YLB-08 draft genomic sequence.</title>
        <authorList>
            <person name="Yu L."/>
        </authorList>
    </citation>
    <scope>NUCLEOTIDE SEQUENCE [LARGE SCALE GENOMIC DNA]</scope>
    <source>
        <strain evidence="3">JCM 20706</strain>
    </source>
</reference>
<keyword evidence="1" id="KW-0472">Membrane</keyword>
<sequence>MCPYCSRSMLWGIVVYSIVIFFQILIVISRVLALTHFCSNSSCESERLNRRDKHSGVNAAVTFDSKDAVVEAIGTYLRRVTEVFALKPTAGDR</sequence>
<organism evidence="2 3">
    <name type="scientific">Shewanella hanedai</name>
    <name type="common">Alteromonas hanedai</name>
    <dbReference type="NCBI Taxonomy" id="25"/>
    <lineage>
        <taxon>Bacteria</taxon>
        <taxon>Pseudomonadati</taxon>
        <taxon>Pseudomonadota</taxon>
        <taxon>Gammaproteobacteria</taxon>
        <taxon>Alteromonadales</taxon>
        <taxon>Shewanellaceae</taxon>
        <taxon>Shewanella</taxon>
    </lineage>
</organism>
<keyword evidence="1" id="KW-0812">Transmembrane</keyword>
<dbReference type="OrthoDB" id="6272829at2"/>
<evidence type="ECO:0000256" key="1">
    <source>
        <dbReference type="SAM" id="Phobius"/>
    </source>
</evidence>
<dbReference type="EMBL" id="VKGK01000007">
    <property type="protein sequence ID" value="TRY14895.1"/>
    <property type="molecule type" value="Genomic_DNA"/>
</dbReference>
<keyword evidence="1" id="KW-1133">Transmembrane helix</keyword>
<comment type="caution">
    <text evidence="2">The sequence shown here is derived from an EMBL/GenBank/DDBJ whole genome shotgun (WGS) entry which is preliminary data.</text>
</comment>
<dbReference type="AlphaFoldDB" id="A0A553JR11"/>
<gene>
    <name evidence="2" type="ORF">FN961_07850</name>
</gene>
<feature type="transmembrane region" description="Helical" evidence="1">
    <location>
        <begin position="9"/>
        <end position="33"/>
    </location>
</feature>
<evidence type="ECO:0000313" key="2">
    <source>
        <dbReference type="EMBL" id="TRY14895.1"/>
    </source>
</evidence>